<dbReference type="EMBL" id="JBIHMK010000015">
    <property type="protein sequence ID" value="MFH0247851.1"/>
    <property type="molecule type" value="Genomic_DNA"/>
</dbReference>
<proteinExistence type="predicted"/>
<dbReference type="PANTHER" id="PTHR43156">
    <property type="entry name" value="STAGE II SPORULATION PROTEIN E-RELATED"/>
    <property type="match status" value="1"/>
</dbReference>
<dbReference type="SMART" id="SM00331">
    <property type="entry name" value="PP2C_SIG"/>
    <property type="match status" value="1"/>
</dbReference>
<dbReference type="CDD" id="cd16936">
    <property type="entry name" value="HATPase_RsbW-like"/>
    <property type="match status" value="1"/>
</dbReference>
<protein>
    <submittedName>
        <fullName evidence="3">SpoIIE family protein phosphatase</fullName>
    </submittedName>
</protein>
<dbReference type="InterPro" id="IPR036890">
    <property type="entry name" value="HATPase_C_sf"/>
</dbReference>
<gene>
    <name evidence="3" type="ORF">ACG5V6_06450</name>
</gene>
<dbReference type="Pfam" id="PF07228">
    <property type="entry name" value="SpoIIE"/>
    <property type="match status" value="1"/>
</dbReference>
<feature type="domain" description="PPM-type phosphatase" evidence="2">
    <location>
        <begin position="364"/>
        <end position="610"/>
    </location>
</feature>
<dbReference type="InterPro" id="IPR003594">
    <property type="entry name" value="HATPase_dom"/>
</dbReference>
<dbReference type="Gene3D" id="3.60.40.10">
    <property type="entry name" value="PPM-type phosphatase domain"/>
    <property type="match status" value="1"/>
</dbReference>
<dbReference type="Proteomes" id="UP001607069">
    <property type="component" value="Unassembled WGS sequence"/>
</dbReference>
<dbReference type="InterPro" id="IPR052016">
    <property type="entry name" value="Bact_Sigma-Reg"/>
</dbReference>
<evidence type="ECO:0000313" key="4">
    <source>
        <dbReference type="Proteomes" id="UP001607069"/>
    </source>
</evidence>
<evidence type="ECO:0000313" key="3">
    <source>
        <dbReference type="EMBL" id="MFH0247851.1"/>
    </source>
</evidence>
<reference evidence="3 4" key="1">
    <citation type="submission" date="2024-10" db="EMBL/GenBank/DDBJ databases">
        <authorList>
            <person name="Cho J.-C."/>
        </authorList>
    </citation>
    <scope>NUCLEOTIDE SEQUENCE [LARGE SCALE GENOMIC DNA]</scope>
    <source>
        <strain evidence="3 4">KCTC29696</strain>
    </source>
</reference>
<dbReference type="Pfam" id="PF13581">
    <property type="entry name" value="HATPase_c_2"/>
    <property type="match status" value="1"/>
</dbReference>
<evidence type="ECO:0000256" key="1">
    <source>
        <dbReference type="ARBA" id="ARBA00022801"/>
    </source>
</evidence>
<name>A0ABW7HQG7_9ACTN</name>
<organism evidence="3 4">
    <name type="scientific">Streptomyces chitinivorans</name>
    <dbReference type="NCBI Taxonomy" id="1257027"/>
    <lineage>
        <taxon>Bacteria</taxon>
        <taxon>Bacillati</taxon>
        <taxon>Actinomycetota</taxon>
        <taxon>Actinomycetes</taxon>
        <taxon>Kitasatosporales</taxon>
        <taxon>Streptomycetaceae</taxon>
        <taxon>Streptomyces</taxon>
    </lineage>
</organism>
<sequence length="757" mass="81090">MHTEDILAATGVGLWRWDNTAGVITLDATAARLLGLPPEKTVLTEGALRSRFHALDYAELANVAALAIAEGTVAEALQRVVAPDGTVLRIVRNRLALAGQSLMGPEPGQSFVLYGLLTEAPWPTRPAGAGGAGEDIEEIPRDAYPVEITAERPPGASTPAVQSPAAQVPAASRWRHSREAFLLDVGKALAEAQTTQEVLRVVAQMSLPGLTPSSLVIYGVKGDRLTPIGYYGSDADRRPAFGETTLESDYPGSVAIRTGRAVYLASPDEYHRRFPAVWPLVAGYGRRAWAYLPLIVGGRTIGTWLLAFDTPVAFTPDERRLLVSVARMLAQALSRVYVQESKRELADSLQRTMRPAHRTAVPGMTVVSRYLPVGGGLQVGGDWYDVIPLPSGRTALVIGDVQGHDVRAAGVMTQLRIALRAYAAEGHRPDAVLARADRFLAGMETGDLPEPGGATGRAGADSGDDHRFATCLYVEADPDGALDIARAGHPDPVVRLADGAVLTCSVTPGPPLGIVGDADYPITRVVLGRGETLLMCTDGLVEAGGLDYDAGWERLRKILGEHGGSPENLADTLIHAMHGAPTRHVTGTGHGMEPRAGGREDDIALMLLSREGGAPEARPRPLKRRLVMSVSQAEQVRIADARHQLRELLFDWAVEDQVEGAVLLLSELLTNALVHTEWDAALSAELEGEPGSRRLRVEVSDSSDELPHRRHPGELASRGRGLLLLEMLARSWGVEPRGAGKSIWFELHEAEEGPGWG</sequence>
<dbReference type="InterPro" id="IPR003018">
    <property type="entry name" value="GAF"/>
</dbReference>
<keyword evidence="4" id="KW-1185">Reference proteome</keyword>
<evidence type="ECO:0000259" key="2">
    <source>
        <dbReference type="SMART" id="SM00331"/>
    </source>
</evidence>
<dbReference type="Pfam" id="PF13185">
    <property type="entry name" value="GAF_2"/>
    <property type="match status" value="1"/>
</dbReference>
<dbReference type="PANTHER" id="PTHR43156:SF2">
    <property type="entry name" value="STAGE II SPORULATION PROTEIN E"/>
    <property type="match status" value="1"/>
</dbReference>
<dbReference type="InterPro" id="IPR036457">
    <property type="entry name" value="PPM-type-like_dom_sf"/>
</dbReference>
<comment type="caution">
    <text evidence="3">The sequence shown here is derived from an EMBL/GenBank/DDBJ whole genome shotgun (WGS) entry which is preliminary data.</text>
</comment>
<dbReference type="Gene3D" id="3.30.450.20">
    <property type="entry name" value="PAS domain"/>
    <property type="match status" value="1"/>
</dbReference>
<dbReference type="InterPro" id="IPR029016">
    <property type="entry name" value="GAF-like_dom_sf"/>
</dbReference>
<accession>A0ABW7HQG7</accession>
<dbReference type="InterPro" id="IPR001932">
    <property type="entry name" value="PPM-type_phosphatase-like_dom"/>
</dbReference>
<dbReference type="InterPro" id="IPR035965">
    <property type="entry name" value="PAS-like_dom_sf"/>
</dbReference>
<dbReference type="RefSeq" id="WP_279950413.1">
    <property type="nucleotide sequence ID" value="NZ_BAABEN010000007.1"/>
</dbReference>
<dbReference type="SUPFAM" id="SSF81606">
    <property type="entry name" value="PP2C-like"/>
    <property type="match status" value="1"/>
</dbReference>
<dbReference type="Gene3D" id="3.30.450.40">
    <property type="match status" value="1"/>
</dbReference>
<dbReference type="SUPFAM" id="SSF55785">
    <property type="entry name" value="PYP-like sensor domain (PAS domain)"/>
    <property type="match status" value="1"/>
</dbReference>
<dbReference type="SUPFAM" id="SSF55781">
    <property type="entry name" value="GAF domain-like"/>
    <property type="match status" value="1"/>
</dbReference>
<keyword evidence="1" id="KW-0378">Hydrolase</keyword>
<dbReference type="Gene3D" id="3.30.565.10">
    <property type="entry name" value="Histidine kinase-like ATPase, C-terminal domain"/>
    <property type="match status" value="1"/>
</dbReference>